<proteinExistence type="predicted"/>
<accession>A0AAD4Z1G1</accession>
<dbReference type="Proteomes" id="UP001054821">
    <property type="component" value="Chromosome 5"/>
</dbReference>
<keyword evidence="2" id="KW-1185">Reference proteome</keyword>
<reference evidence="1 2" key="1">
    <citation type="journal article" date="2022" name="G3 (Bethesda)">
        <title>Whole-genome sequence and methylome profiling of the almond [Prunus dulcis (Mill.) D.A. Webb] cultivar 'Nonpareil'.</title>
        <authorList>
            <person name="D'Amico-Willman K.M."/>
            <person name="Ouma W.Z."/>
            <person name="Meulia T."/>
            <person name="Sideli G.M."/>
            <person name="Gradziel T.M."/>
            <person name="Fresnedo-Ramirez J."/>
        </authorList>
    </citation>
    <scope>NUCLEOTIDE SEQUENCE [LARGE SCALE GENOMIC DNA]</scope>
    <source>
        <strain evidence="1">Clone GOH B32 T37-40</strain>
    </source>
</reference>
<organism evidence="1 2">
    <name type="scientific">Prunus dulcis</name>
    <name type="common">Almond</name>
    <name type="synonym">Amygdalus dulcis</name>
    <dbReference type="NCBI Taxonomy" id="3755"/>
    <lineage>
        <taxon>Eukaryota</taxon>
        <taxon>Viridiplantae</taxon>
        <taxon>Streptophyta</taxon>
        <taxon>Embryophyta</taxon>
        <taxon>Tracheophyta</taxon>
        <taxon>Spermatophyta</taxon>
        <taxon>Magnoliopsida</taxon>
        <taxon>eudicotyledons</taxon>
        <taxon>Gunneridae</taxon>
        <taxon>Pentapetalae</taxon>
        <taxon>rosids</taxon>
        <taxon>fabids</taxon>
        <taxon>Rosales</taxon>
        <taxon>Rosaceae</taxon>
        <taxon>Amygdaloideae</taxon>
        <taxon>Amygdaleae</taxon>
        <taxon>Prunus</taxon>
    </lineage>
</organism>
<dbReference type="EMBL" id="JAJFAZ020000005">
    <property type="protein sequence ID" value="KAI5328358.1"/>
    <property type="molecule type" value="Genomic_DNA"/>
</dbReference>
<comment type="caution">
    <text evidence="1">The sequence shown here is derived from an EMBL/GenBank/DDBJ whole genome shotgun (WGS) entry which is preliminary data.</text>
</comment>
<sequence length="213" mass="25492">MYHKNHRRQFKFEAYWADEVEAKQIIEKGWEKQVHGSWIHKWKAKLQLCTTLLKKWSREKFSNNKKRMEALHVELNEKQLRWDENHVEIRRITQKITETGAREEQYWHQRSRIKWLSKGDANTAFFHQSTLARRRQNCILRIKGDDGRWHVGELAVRRVFEEHFKNLFTSKAQSINGDILDCVDSVISQTTNDNLLQAITMEEIKEAAMQMGD</sequence>
<name>A0AAD4Z1G1_PRUDU</name>
<evidence type="ECO:0000313" key="2">
    <source>
        <dbReference type="Proteomes" id="UP001054821"/>
    </source>
</evidence>
<evidence type="ECO:0000313" key="1">
    <source>
        <dbReference type="EMBL" id="KAI5328358.1"/>
    </source>
</evidence>
<dbReference type="AlphaFoldDB" id="A0AAD4Z1G1"/>
<protein>
    <submittedName>
        <fullName evidence="1">Uncharacterized protein</fullName>
    </submittedName>
</protein>
<gene>
    <name evidence="1" type="ORF">L3X38_027755</name>
</gene>